<organism evidence="1 2">
    <name type="scientific">Strongyloides papillosus</name>
    <name type="common">Intestinal threadworm</name>
    <dbReference type="NCBI Taxonomy" id="174720"/>
    <lineage>
        <taxon>Eukaryota</taxon>
        <taxon>Metazoa</taxon>
        <taxon>Ecdysozoa</taxon>
        <taxon>Nematoda</taxon>
        <taxon>Chromadorea</taxon>
        <taxon>Rhabditida</taxon>
        <taxon>Tylenchina</taxon>
        <taxon>Panagrolaimomorpha</taxon>
        <taxon>Strongyloidoidea</taxon>
        <taxon>Strongyloididae</taxon>
        <taxon>Strongyloides</taxon>
    </lineage>
</organism>
<reference evidence="2" key="1">
    <citation type="submission" date="2017-02" db="UniProtKB">
        <authorList>
            <consortium name="WormBaseParasite"/>
        </authorList>
    </citation>
    <scope>IDENTIFICATION</scope>
</reference>
<evidence type="ECO:0000313" key="2">
    <source>
        <dbReference type="WBParaSite" id="SPAL_0000603200.1"/>
    </source>
</evidence>
<keyword evidence="1" id="KW-1185">Reference proteome</keyword>
<dbReference type="Proteomes" id="UP000046392">
    <property type="component" value="Unplaced"/>
</dbReference>
<accession>A0A0N5BJA5</accession>
<protein>
    <submittedName>
        <fullName evidence="2">Transcriptional regulator</fullName>
    </submittedName>
</protein>
<dbReference type="WBParaSite" id="SPAL_0000603200.1">
    <property type="protein sequence ID" value="SPAL_0000603200.1"/>
    <property type="gene ID" value="SPAL_0000603200"/>
</dbReference>
<sequence>LHSKILKAEELTSEFNNYLKLGFI</sequence>
<name>A0A0N5BJA5_STREA</name>
<dbReference type="AlphaFoldDB" id="A0A0N5BJA5"/>
<proteinExistence type="predicted"/>
<evidence type="ECO:0000313" key="1">
    <source>
        <dbReference type="Proteomes" id="UP000046392"/>
    </source>
</evidence>